<feature type="chain" id="PRO_5040124977" evidence="2">
    <location>
        <begin position="27"/>
        <end position="881"/>
    </location>
</feature>
<dbReference type="Gene3D" id="2.70.98.10">
    <property type="match status" value="1"/>
</dbReference>
<feature type="compositionally biased region" description="Basic and acidic residues" evidence="1">
    <location>
        <begin position="869"/>
        <end position="881"/>
    </location>
</feature>
<dbReference type="Proteomes" id="UP000807353">
    <property type="component" value="Unassembled WGS sequence"/>
</dbReference>
<keyword evidence="5" id="KW-0378">Hydrolase</keyword>
<dbReference type="Pfam" id="PF07971">
    <property type="entry name" value="Glyco_hydro_92"/>
    <property type="match status" value="1"/>
</dbReference>
<keyword evidence="2" id="KW-0732">Signal</keyword>
<keyword evidence="6" id="KW-1185">Reference proteome</keyword>
<dbReference type="InterPro" id="IPR041371">
    <property type="entry name" value="GH92_N"/>
</dbReference>
<dbReference type="InterPro" id="IPR014718">
    <property type="entry name" value="GH-type_carb-bd"/>
</dbReference>
<dbReference type="PANTHER" id="PTHR12143:SF43">
    <property type="entry name" value="PUTATIVE-RELATED"/>
    <property type="match status" value="1"/>
</dbReference>
<evidence type="ECO:0000256" key="2">
    <source>
        <dbReference type="SAM" id="SignalP"/>
    </source>
</evidence>
<gene>
    <name evidence="5" type="ORF">BDZ94DRAFT_1283478</name>
</gene>
<evidence type="ECO:0000259" key="4">
    <source>
        <dbReference type="Pfam" id="PF17678"/>
    </source>
</evidence>
<dbReference type="NCBIfam" id="TIGR01180">
    <property type="entry name" value="aman2_put"/>
    <property type="match status" value="1"/>
</dbReference>
<dbReference type="AlphaFoldDB" id="A0A9P5Y5B0"/>
<dbReference type="InterPro" id="IPR012939">
    <property type="entry name" value="Glyco_hydro_92"/>
</dbReference>
<organism evidence="5 6">
    <name type="scientific">Collybia nuda</name>
    <dbReference type="NCBI Taxonomy" id="64659"/>
    <lineage>
        <taxon>Eukaryota</taxon>
        <taxon>Fungi</taxon>
        <taxon>Dikarya</taxon>
        <taxon>Basidiomycota</taxon>
        <taxon>Agaricomycotina</taxon>
        <taxon>Agaricomycetes</taxon>
        <taxon>Agaricomycetidae</taxon>
        <taxon>Agaricales</taxon>
        <taxon>Tricholomatineae</taxon>
        <taxon>Clitocybaceae</taxon>
        <taxon>Collybia</taxon>
    </lineage>
</organism>
<dbReference type="Gene3D" id="1.20.1050.60">
    <property type="entry name" value="alpha-1,2-mannosidase"/>
    <property type="match status" value="1"/>
</dbReference>
<dbReference type="GO" id="GO:0000224">
    <property type="term" value="F:peptide-N4-(N-acetyl-beta-glucosaminyl)asparagine amidase activity"/>
    <property type="evidence" value="ECO:0007669"/>
    <property type="project" value="TreeGrafter"/>
</dbReference>
<comment type="caution">
    <text evidence="5">The sequence shown here is derived from an EMBL/GenBank/DDBJ whole genome shotgun (WGS) entry which is preliminary data.</text>
</comment>
<feature type="domain" description="Glycosyl hydrolase family 92 N-terminal" evidence="4">
    <location>
        <begin position="44"/>
        <end position="334"/>
    </location>
</feature>
<proteinExistence type="predicted"/>
<dbReference type="Gene3D" id="3.30.2080.10">
    <property type="entry name" value="GH92 mannosidase domain"/>
    <property type="match status" value="1"/>
</dbReference>
<dbReference type="GO" id="GO:0006516">
    <property type="term" value="P:glycoprotein catabolic process"/>
    <property type="evidence" value="ECO:0007669"/>
    <property type="project" value="TreeGrafter"/>
</dbReference>
<accession>A0A9P5Y5B0</accession>
<feature type="domain" description="Glycosyl hydrolase family 92" evidence="3">
    <location>
        <begin position="379"/>
        <end position="841"/>
    </location>
</feature>
<evidence type="ECO:0000313" key="5">
    <source>
        <dbReference type="EMBL" id="KAF9461450.1"/>
    </source>
</evidence>
<dbReference type="GO" id="GO:0005829">
    <property type="term" value="C:cytosol"/>
    <property type="evidence" value="ECO:0007669"/>
    <property type="project" value="TreeGrafter"/>
</dbReference>
<feature type="signal peptide" evidence="2">
    <location>
        <begin position="1"/>
        <end position="26"/>
    </location>
</feature>
<evidence type="ECO:0000256" key="1">
    <source>
        <dbReference type="SAM" id="MobiDB-lite"/>
    </source>
</evidence>
<dbReference type="Pfam" id="PF17678">
    <property type="entry name" value="Glyco_hydro_92N"/>
    <property type="match status" value="1"/>
</dbReference>
<feature type="region of interest" description="Disordered" evidence="1">
    <location>
        <begin position="852"/>
        <end position="881"/>
    </location>
</feature>
<dbReference type="OrthoDB" id="449263at2759"/>
<dbReference type="FunFam" id="3.30.2080.10:FF:000001">
    <property type="entry name" value="Alpha-1,2-mannosidase subfamily"/>
    <property type="match status" value="1"/>
</dbReference>
<dbReference type="PANTHER" id="PTHR12143">
    <property type="entry name" value="PEPTIDE N-GLYCANASE PNGASE -RELATED"/>
    <property type="match status" value="1"/>
</dbReference>
<dbReference type="GO" id="GO:0005634">
    <property type="term" value="C:nucleus"/>
    <property type="evidence" value="ECO:0007669"/>
    <property type="project" value="TreeGrafter"/>
</dbReference>
<protein>
    <submittedName>
        <fullName evidence="5">Glycoside hydrolase family 92 protein</fullName>
    </submittedName>
</protein>
<dbReference type="InterPro" id="IPR050883">
    <property type="entry name" value="PNGase"/>
</dbReference>
<evidence type="ECO:0000313" key="6">
    <source>
        <dbReference type="Proteomes" id="UP000807353"/>
    </source>
</evidence>
<dbReference type="InterPro" id="IPR008928">
    <property type="entry name" value="6-hairpin_glycosidase_sf"/>
</dbReference>
<name>A0A9P5Y5B0_9AGAR</name>
<dbReference type="GO" id="GO:0030246">
    <property type="term" value="F:carbohydrate binding"/>
    <property type="evidence" value="ECO:0007669"/>
    <property type="project" value="InterPro"/>
</dbReference>
<dbReference type="SUPFAM" id="SSF48208">
    <property type="entry name" value="Six-hairpin glycosidases"/>
    <property type="match status" value="1"/>
</dbReference>
<dbReference type="InterPro" id="IPR005887">
    <property type="entry name" value="GH92_a_mannosidase_put"/>
</dbReference>
<dbReference type="GO" id="GO:0005975">
    <property type="term" value="P:carbohydrate metabolic process"/>
    <property type="evidence" value="ECO:0007669"/>
    <property type="project" value="InterPro"/>
</dbReference>
<evidence type="ECO:0000259" key="3">
    <source>
        <dbReference type="Pfam" id="PF07971"/>
    </source>
</evidence>
<reference evidence="5" key="1">
    <citation type="submission" date="2020-11" db="EMBL/GenBank/DDBJ databases">
        <authorList>
            <consortium name="DOE Joint Genome Institute"/>
            <person name="Ahrendt S."/>
            <person name="Riley R."/>
            <person name="Andreopoulos W."/>
            <person name="Labutti K."/>
            <person name="Pangilinan J."/>
            <person name="Ruiz-Duenas F.J."/>
            <person name="Barrasa J.M."/>
            <person name="Sanchez-Garcia M."/>
            <person name="Camarero S."/>
            <person name="Miyauchi S."/>
            <person name="Serrano A."/>
            <person name="Linde D."/>
            <person name="Babiker R."/>
            <person name="Drula E."/>
            <person name="Ayuso-Fernandez I."/>
            <person name="Pacheco R."/>
            <person name="Padilla G."/>
            <person name="Ferreira P."/>
            <person name="Barriuso J."/>
            <person name="Kellner H."/>
            <person name="Castanera R."/>
            <person name="Alfaro M."/>
            <person name="Ramirez L."/>
            <person name="Pisabarro A.G."/>
            <person name="Kuo A."/>
            <person name="Tritt A."/>
            <person name="Lipzen A."/>
            <person name="He G."/>
            <person name="Yan M."/>
            <person name="Ng V."/>
            <person name="Cullen D."/>
            <person name="Martin F."/>
            <person name="Rosso M.-N."/>
            <person name="Henrissat B."/>
            <person name="Hibbett D."/>
            <person name="Martinez A.T."/>
            <person name="Grigoriev I.V."/>
        </authorList>
    </citation>
    <scope>NUCLEOTIDE SEQUENCE</scope>
    <source>
        <strain evidence="5">CBS 247.69</strain>
    </source>
</reference>
<sequence>MMVHLQPGVRHIHSLLFFHFILFSLAKPTPPPAFSIPVSDAFDHVNLLIGNGGETPDGSGGTIPSTAPPFAMTRWVAQTHQNYVSVTPYNWTADTIHGFQGTRQPAIWMGESGPVVVIPGVSRRGSGKGVDMDGLKLKTKFEERGMKMKKETEVITPSYYSVVLEDGYGGEILVEQSATSRVGHLRFTFNIDDAHTDVPYIVLESSRPSVITSTPTNISFPHGTISIQLGPTTNGDDTTSSQNVHEICGSTDERQDRIITPISTAIHAEGFRGYYCARFDYDTHTNTISVGHGTIQNSTVHIGALSVEGKLLQGYALLQASGGKAVVSLRVGTSFISIEQARKNIDEEASDHTCTFSPHHTLPYLLLGSRIYPPSAATNAPQTLEQTALLTRTAWTTALDRFKLEDATAVEKEVFFTGVVHAFQYPSEQHEQGAYYSGYDGQVHRTVTGGSGGETLESYTGYSIWDTYRAEWALLILLAPERVPGMVRSMLADYKEGGWLPMWKNMVGTHADSLVAEAVVKGVTGFDRELAWEAVWKDATVPPVDDWNVSHFDRQENVDYEVRAGLSSVYNVEGKGWVADDVHSESGSRTLDYAYDDYAAYKLGEALGKPTNVTEFLRERAMRTPFTLYNDDTGFMEARDADGSWAGEGNGWTEGDKWIYSFDVVHDIPELIKRRGGNESFVKSLDDHFNGGHNVHSNEPSHHIPYLYALAGAAYKTQERVREIAKANYNNTPIGLSGNEDCGQMSAWYIFSAMGFYPVNPVSGEYVVGSPFFEKMSIELPPRPNDGERPGQERRTLMIVAEGAKTKPYIKSLTINGRVVDAPVIRHEDIVGGGMVVFEMSEKVEAWGNLISNEEQGNVSERAEADDDGQARHAPPERNEL</sequence>
<dbReference type="EMBL" id="MU150284">
    <property type="protein sequence ID" value="KAF9461450.1"/>
    <property type="molecule type" value="Genomic_DNA"/>
</dbReference>